<dbReference type="PANTHER" id="PTHR43685">
    <property type="entry name" value="GLYCOSYLTRANSFERASE"/>
    <property type="match status" value="1"/>
</dbReference>
<name>A0ABQ0QJA7_9PROT</name>
<protein>
    <submittedName>
        <fullName evidence="5">Glycosyltransferase</fullName>
    </submittedName>
</protein>
<evidence type="ECO:0000259" key="4">
    <source>
        <dbReference type="Pfam" id="PF00535"/>
    </source>
</evidence>
<feature type="domain" description="Glycosyltransferase 2-like" evidence="4">
    <location>
        <begin position="27"/>
        <end position="136"/>
    </location>
</feature>
<evidence type="ECO:0000313" key="6">
    <source>
        <dbReference type="Proteomes" id="UP001062443"/>
    </source>
</evidence>
<proteinExistence type="inferred from homology"/>
<dbReference type="Proteomes" id="UP001062443">
    <property type="component" value="Unassembled WGS sequence"/>
</dbReference>
<evidence type="ECO:0000313" key="5">
    <source>
        <dbReference type="EMBL" id="GBR46738.1"/>
    </source>
</evidence>
<comment type="similarity">
    <text evidence="1">Belongs to the glycosyltransferase 2 family.</text>
</comment>
<comment type="caution">
    <text evidence="5">The sequence shown here is derived from an EMBL/GenBank/DDBJ whole genome shotgun (WGS) entry which is preliminary data.</text>
</comment>
<dbReference type="Gene3D" id="3.90.550.10">
    <property type="entry name" value="Spore Coat Polysaccharide Biosynthesis Protein SpsA, Chain A"/>
    <property type="match status" value="1"/>
</dbReference>
<accession>A0ABQ0QJA7</accession>
<keyword evidence="6" id="KW-1185">Reference proteome</keyword>
<keyword evidence="3" id="KW-0808">Transferase</keyword>
<dbReference type="Pfam" id="PF00535">
    <property type="entry name" value="Glycos_transf_2"/>
    <property type="match status" value="1"/>
</dbReference>
<evidence type="ECO:0000256" key="3">
    <source>
        <dbReference type="ARBA" id="ARBA00022679"/>
    </source>
</evidence>
<gene>
    <name evidence="5" type="ORF">AA106556_1212</name>
</gene>
<dbReference type="RefSeq" id="WP_068171721.1">
    <property type="nucleotide sequence ID" value="NZ_BAQB01000017.1"/>
</dbReference>
<organism evidence="5 6">
    <name type="scientific">Neokomagataea tanensis NBRC 106556</name>
    <dbReference type="NCBI Taxonomy" id="1223519"/>
    <lineage>
        <taxon>Bacteria</taxon>
        <taxon>Pseudomonadati</taxon>
        <taxon>Pseudomonadota</taxon>
        <taxon>Alphaproteobacteria</taxon>
        <taxon>Acetobacterales</taxon>
        <taxon>Acetobacteraceae</taxon>
        <taxon>Neokomagataea</taxon>
    </lineage>
</organism>
<dbReference type="InterPro" id="IPR050834">
    <property type="entry name" value="Glycosyltransf_2"/>
</dbReference>
<dbReference type="InterPro" id="IPR029044">
    <property type="entry name" value="Nucleotide-diphossugar_trans"/>
</dbReference>
<evidence type="ECO:0000256" key="2">
    <source>
        <dbReference type="ARBA" id="ARBA00022676"/>
    </source>
</evidence>
<keyword evidence="2" id="KW-0328">Glycosyltransferase</keyword>
<reference evidence="5" key="1">
    <citation type="submission" date="2013-04" db="EMBL/GenBank/DDBJ databases">
        <title>The genome sequencing project of 58 acetic acid bacteria.</title>
        <authorList>
            <person name="Okamoto-Kainuma A."/>
            <person name="Ishikawa M."/>
            <person name="Umino S."/>
            <person name="Koizumi Y."/>
            <person name="Shiwa Y."/>
            <person name="Yoshikawa H."/>
            <person name="Matsutani M."/>
            <person name="Matsushita K."/>
        </authorList>
    </citation>
    <scope>NUCLEOTIDE SEQUENCE</scope>
    <source>
        <strain evidence="5">NBRC 106556</strain>
    </source>
</reference>
<dbReference type="PANTHER" id="PTHR43685:SF5">
    <property type="entry name" value="GLYCOSYLTRANSFERASE EPSE-RELATED"/>
    <property type="match status" value="1"/>
</dbReference>
<evidence type="ECO:0000256" key="1">
    <source>
        <dbReference type="ARBA" id="ARBA00006739"/>
    </source>
</evidence>
<sequence length="330" mass="38042">MPTSPSRSETVWTSEATDRHARPTIAILLSIYNGEAYLAEQLASFLIQSHTEWHLYWRDDGSEDNSRAIMETFIRTDGIGRCTEIPTPRKRLGTTESFMTLLRAAPKAHYYAFADQDDVWLPHKLTWAVQTLSQTPRGEPHLYFARQLLTDEHLNVTGKSLYIKNKPSIYNALTQNISSGMSIVLNETLQKKINNFHKVPPNTFHDWWVLLITCATGSHITADKRCVLLYRQHNNNSIGARTSLRKRAIAAIKRGPSAFLDTFEANIAMLQQYPSDYLTLESRTLLTDLSQAHSFIKRLTLLRRYPALRRQAFLENIIFRLWYLQGGRRY</sequence>
<dbReference type="SUPFAM" id="SSF53448">
    <property type="entry name" value="Nucleotide-diphospho-sugar transferases"/>
    <property type="match status" value="1"/>
</dbReference>
<dbReference type="InterPro" id="IPR001173">
    <property type="entry name" value="Glyco_trans_2-like"/>
</dbReference>
<dbReference type="EMBL" id="BAQB01000017">
    <property type="protein sequence ID" value="GBR46738.1"/>
    <property type="molecule type" value="Genomic_DNA"/>
</dbReference>